<name>A0A918ZNM2_9ACTN</name>
<evidence type="ECO:0000313" key="3">
    <source>
        <dbReference type="Proteomes" id="UP000641386"/>
    </source>
</evidence>
<reference evidence="2" key="2">
    <citation type="submission" date="2020-09" db="EMBL/GenBank/DDBJ databases">
        <authorList>
            <person name="Sun Q."/>
            <person name="Ohkuma M."/>
        </authorList>
    </citation>
    <scope>NUCLEOTIDE SEQUENCE</scope>
    <source>
        <strain evidence="2">JCM 3302</strain>
    </source>
</reference>
<dbReference type="SUPFAM" id="SSF81923">
    <property type="entry name" value="Double Clp-N motif"/>
    <property type="match status" value="1"/>
</dbReference>
<protein>
    <submittedName>
        <fullName evidence="2">Peptidase</fullName>
    </submittedName>
</protein>
<dbReference type="InterPro" id="IPR036628">
    <property type="entry name" value="Clp_N_dom_sf"/>
</dbReference>
<gene>
    <name evidence="2" type="ORF">GCM10014715_12260</name>
</gene>
<proteinExistence type="predicted"/>
<feature type="region of interest" description="Disordered" evidence="1">
    <location>
        <begin position="1"/>
        <end position="34"/>
    </location>
</feature>
<dbReference type="AlphaFoldDB" id="A0A918ZNM2"/>
<dbReference type="Gene3D" id="1.10.1780.10">
    <property type="entry name" value="Clp, N-terminal domain"/>
    <property type="match status" value="1"/>
</dbReference>
<dbReference type="Proteomes" id="UP000641386">
    <property type="component" value="Unassembled WGS sequence"/>
</dbReference>
<dbReference type="EMBL" id="BNBC01000004">
    <property type="protein sequence ID" value="GHE60525.1"/>
    <property type="molecule type" value="Genomic_DNA"/>
</dbReference>
<organism evidence="2 3">
    <name type="scientific">Streptomyces spiralis</name>
    <dbReference type="NCBI Taxonomy" id="66376"/>
    <lineage>
        <taxon>Bacteria</taxon>
        <taxon>Bacillati</taxon>
        <taxon>Actinomycetota</taxon>
        <taxon>Actinomycetes</taxon>
        <taxon>Kitasatosporales</taxon>
        <taxon>Streptomycetaceae</taxon>
        <taxon>Streptomyces</taxon>
    </lineage>
</organism>
<keyword evidence="3" id="KW-1185">Reference proteome</keyword>
<evidence type="ECO:0000313" key="2">
    <source>
        <dbReference type="EMBL" id="GHE60525.1"/>
    </source>
</evidence>
<accession>A0A918ZNM2</accession>
<comment type="caution">
    <text evidence="2">The sequence shown here is derived from an EMBL/GenBank/DDBJ whole genome shotgun (WGS) entry which is preliminary data.</text>
</comment>
<evidence type="ECO:0000256" key="1">
    <source>
        <dbReference type="SAM" id="MobiDB-lite"/>
    </source>
</evidence>
<reference evidence="2" key="1">
    <citation type="journal article" date="2014" name="Int. J. Syst. Evol. Microbiol.">
        <title>Complete genome sequence of Corynebacterium casei LMG S-19264T (=DSM 44701T), isolated from a smear-ripened cheese.</title>
        <authorList>
            <consortium name="US DOE Joint Genome Institute (JGI-PGF)"/>
            <person name="Walter F."/>
            <person name="Albersmeier A."/>
            <person name="Kalinowski J."/>
            <person name="Ruckert C."/>
        </authorList>
    </citation>
    <scope>NUCLEOTIDE SEQUENCE</scope>
    <source>
        <strain evidence="2">JCM 3302</strain>
    </source>
</reference>
<sequence length="202" mass="20998">MTAAREADGLADVRPRIPRPPAHEQGGRRPDDDARLSAELAAVVAAARRRAVRDGDRHIDTAHLLHALLESGPQVRAAFGDGPQIARLLGYLVQRSIGYGLRWQSGVEDSGALPVVTGATAAEADGCSPLAAAALKSACERAARRGDDLARGLDLLAALVADPQARAVEVLTRAGIDARELTARLDETHGLDEALGSSSGPG</sequence>